<gene>
    <name evidence="9" type="ORF">Aau02nite_47420</name>
</gene>
<evidence type="ECO:0000256" key="6">
    <source>
        <dbReference type="ARBA" id="ARBA00023239"/>
    </source>
</evidence>
<evidence type="ECO:0000256" key="4">
    <source>
        <dbReference type="ARBA" id="ARBA00022631"/>
    </source>
</evidence>
<dbReference type="InterPro" id="IPR018020">
    <property type="entry name" value="OHCU_decarboxylase"/>
</dbReference>
<dbReference type="Proteomes" id="UP000681340">
    <property type="component" value="Unassembled WGS sequence"/>
</dbReference>
<name>A0A919SHH3_9ACTN</name>
<protein>
    <recommendedName>
        <fullName evidence="3">2-oxo-4-hydroxy-4-carboxy-5-ureidoimidazoline decarboxylase</fullName>
        <ecNumber evidence="3">4.1.1.97</ecNumber>
    </recommendedName>
</protein>
<keyword evidence="5" id="KW-0210">Decarboxylase</keyword>
<accession>A0A919SHH3</accession>
<comment type="caution">
    <text evidence="9">The sequence shown here is derived from an EMBL/GenBank/DDBJ whole genome shotgun (WGS) entry which is preliminary data.</text>
</comment>
<evidence type="ECO:0000256" key="1">
    <source>
        <dbReference type="ARBA" id="ARBA00001163"/>
    </source>
</evidence>
<evidence type="ECO:0000256" key="2">
    <source>
        <dbReference type="ARBA" id="ARBA00004754"/>
    </source>
</evidence>
<feature type="domain" description="Oxo-4-hydroxy-4-carboxy-5-ureidoimidazoline decarboxylase" evidence="8">
    <location>
        <begin position="8"/>
        <end position="162"/>
    </location>
</feature>
<dbReference type="GO" id="GO:0019628">
    <property type="term" value="P:urate catabolic process"/>
    <property type="evidence" value="ECO:0007669"/>
    <property type="project" value="TreeGrafter"/>
</dbReference>
<dbReference type="PANTHER" id="PTHR43466:SF1">
    <property type="entry name" value="2-OXO-4-HYDROXY-4-CARBOXY-5-UREIDOIMIDAZOLINE DECARBOXYLASE-RELATED"/>
    <property type="match status" value="1"/>
</dbReference>
<reference evidence="9" key="1">
    <citation type="submission" date="2021-03" db="EMBL/GenBank/DDBJ databases">
        <title>Whole genome shotgun sequence of Actinoplanes auranticolor NBRC 12245.</title>
        <authorList>
            <person name="Komaki H."/>
            <person name="Tamura T."/>
        </authorList>
    </citation>
    <scope>NUCLEOTIDE SEQUENCE</scope>
    <source>
        <strain evidence="9">NBRC 12245</strain>
    </source>
</reference>
<comment type="catalytic activity">
    <reaction evidence="1">
        <text>5-hydroxy-2-oxo-4-ureido-2,5-dihydro-1H-imidazole-5-carboxylate + H(+) = (S)-allantoin + CO2</text>
        <dbReference type="Rhea" id="RHEA:26301"/>
        <dbReference type="ChEBI" id="CHEBI:15378"/>
        <dbReference type="ChEBI" id="CHEBI:15678"/>
        <dbReference type="ChEBI" id="CHEBI:16526"/>
        <dbReference type="ChEBI" id="CHEBI:58639"/>
        <dbReference type="EC" id="4.1.1.97"/>
    </reaction>
</comment>
<dbReference type="GO" id="GO:0006144">
    <property type="term" value="P:purine nucleobase metabolic process"/>
    <property type="evidence" value="ECO:0007669"/>
    <property type="project" value="UniProtKB-KW"/>
</dbReference>
<dbReference type="EC" id="4.1.1.97" evidence="3"/>
<sequence>MDRVEAFNSLPAGRLEAELLAVCAAPAWGRAVAALRPYPSKEAVMAAADAAARSLSWPEVRQGLSAHPRIGERAQGDSKEAAWSRREQSTAAGSGDDDTRAALTAANHAYEDKFGHVFLIFASGRTQEEILAAARERIGNDEATERAVVTGELRKIALLRLERLLDALD</sequence>
<evidence type="ECO:0000259" key="8">
    <source>
        <dbReference type="Pfam" id="PF09349"/>
    </source>
</evidence>
<evidence type="ECO:0000256" key="7">
    <source>
        <dbReference type="SAM" id="MobiDB-lite"/>
    </source>
</evidence>
<dbReference type="GO" id="GO:0051997">
    <property type="term" value="F:2-oxo-4-hydroxy-4-carboxy-5-ureidoimidazoline decarboxylase activity"/>
    <property type="evidence" value="ECO:0007669"/>
    <property type="project" value="UniProtKB-EC"/>
</dbReference>
<evidence type="ECO:0000313" key="10">
    <source>
        <dbReference type="Proteomes" id="UP000681340"/>
    </source>
</evidence>
<keyword evidence="6" id="KW-0456">Lyase</keyword>
<proteinExistence type="predicted"/>
<feature type="region of interest" description="Disordered" evidence="7">
    <location>
        <begin position="66"/>
        <end position="99"/>
    </location>
</feature>
<evidence type="ECO:0000313" key="9">
    <source>
        <dbReference type="EMBL" id="GIM71719.1"/>
    </source>
</evidence>
<dbReference type="SUPFAM" id="SSF158694">
    <property type="entry name" value="UraD-Like"/>
    <property type="match status" value="1"/>
</dbReference>
<keyword evidence="4" id="KW-0659">Purine metabolism</keyword>
<dbReference type="InterPro" id="IPR017595">
    <property type="entry name" value="OHCU_decarboxylase-2"/>
</dbReference>
<dbReference type="EMBL" id="BOQL01000037">
    <property type="protein sequence ID" value="GIM71719.1"/>
    <property type="molecule type" value="Genomic_DNA"/>
</dbReference>
<dbReference type="Pfam" id="PF09349">
    <property type="entry name" value="OHCU_decarbox"/>
    <property type="match status" value="1"/>
</dbReference>
<dbReference type="NCBIfam" id="TIGR03180">
    <property type="entry name" value="UraD_2"/>
    <property type="match status" value="1"/>
</dbReference>
<dbReference type="NCBIfam" id="NF010372">
    <property type="entry name" value="PRK13798.1"/>
    <property type="match status" value="1"/>
</dbReference>
<feature type="compositionally biased region" description="Basic and acidic residues" evidence="7">
    <location>
        <begin position="69"/>
        <end position="88"/>
    </location>
</feature>
<evidence type="ECO:0000256" key="3">
    <source>
        <dbReference type="ARBA" id="ARBA00012257"/>
    </source>
</evidence>
<dbReference type="PANTHER" id="PTHR43466">
    <property type="entry name" value="2-OXO-4-HYDROXY-4-CARBOXY-5-UREIDOIMIDAZOLINE DECARBOXYLASE-RELATED"/>
    <property type="match status" value="1"/>
</dbReference>
<dbReference type="RefSeq" id="WP_212990716.1">
    <property type="nucleotide sequence ID" value="NZ_BAABEA010000005.1"/>
</dbReference>
<evidence type="ECO:0000256" key="5">
    <source>
        <dbReference type="ARBA" id="ARBA00022793"/>
    </source>
</evidence>
<keyword evidence="10" id="KW-1185">Reference proteome</keyword>
<dbReference type="AlphaFoldDB" id="A0A919SHH3"/>
<dbReference type="InterPro" id="IPR036778">
    <property type="entry name" value="OHCU_decarboxylase_sf"/>
</dbReference>
<organism evidence="9 10">
    <name type="scientific">Actinoplanes auranticolor</name>
    <dbReference type="NCBI Taxonomy" id="47988"/>
    <lineage>
        <taxon>Bacteria</taxon>
        <taxon>Bacillati</taxon>
        <taxon>Actinomycetota</taxon>
        <taxon>Actinomycetes</taxon>
        <taxon>Micromonosporales</taxon>
        <taxon>Micromonosporaceae</taxon>
        <taxon>Actinoplanes</taxon>
    </lineage>
</organism>
<dbReference type="Gene3D" id="1.10.3330.10">
    <property type="entry name" value="Oxo-4-hydroxy-4-carboxy-5-ureidoimidazoline decarboxylase"/>
    <property type="match status" value="1"/>
</dbReference>
<comment type="pathway">
    <text evidence="2">Purine metabolism; urate degradation; (S)-allantoin from urate: step 3/3.</text>
</comment>